<dbReference type="SUPFAM" id="SSF52266">
    <property type="entry name" value="SGNH hydrolase"/>
    <property type="match status" value="1"/>
</dbReference>
<feature type="active site" evidence="1">
    <location>
        <position position="243"/>
    </location>
</feature>
<feature type="domain" description="SGNH hydrolase-type esterase" evidence="4">
    <location>
        <begin position="35"/>
        <end position="249"/>
    </location>
</feature>
<sequence>MIPARLSAAALAASAALVLLPATAQAAPAPLDYVALGDSYSSGAGAGEYFDQECLRSNLAYPRLLAAGTGADLTFAACSGATGADLLAQQLGSLDEETDLVTVTIGGNDIDWAEAVRACITPFTKCTDDIEAAEARARTELPGLLDGVYGAIGDRAPAAEVFVLGYPRLFNETDECDAFGQTSVSEQRRMNRAADLLGETIAAEAAEHGFTYVDVREDFAGHAVCDDVEYVHGLRHPFAESYHPNALGHSDGYFPAISRAL</sequence>
<evidence type="ECO:0000256" key="1">
    <source>
        <dbReference type="PIRSR" id="PIRSR637460-1"/>
    </source>
</evidence>
<feature type="disulfide bond" evidence="2">
    <location>
        <begin position="54"/>
        <end position="78"/>
    </location>
</feature>
<dbReference type="STRING" id="58114.SAMN05216270_1075"/>
<evidence type="ECO:0000256" key="2">
    <source>
        <dbReference type="PIRSR" id="PIRSR637460-2"/>
    </source>
</evidence>
<dbReference type="AlphaFoldDB" id="A0A1G6X750"/>
<reference evidence="6" key="1">
    <citation type="submission" date="2016-10" db="EMBL/GenBank/DDBJ databases">
        <authorList>
            <person name="Varghese N."/>
            <person name="Submissions S."/>
        </authorList>
    </citation>
    <scope>NUCLEOTIDE SEQUENCE [LARGE SCALE GENOMIC DNA]</scope>
    <source>
        <strain evidence="6">CGMCC 4.3516</strain>
    </source>
</reference>
<evidence type="ECO:0000313" key="6">
    <source>
        <dbReference type="Proteomes" id="UP000198949"/>
    </source>
</evidence>
<feature type="signal peptide" evidence="3">
    <location>
        <begin position="1"/>
        <end position="26"/>
    </location>
</feature>
<dbReference type="EMBL" id="FNAD01000007">
    <property type="protein sequence ID" value="SDD73904.1"/>
    <property type="molecule type" value="Genomic_DNA"/>
</dbReference>
<dbReference type="InterPro" id="IPR013830">
    <property type="entry name" value="SGNH_hydro"/>
</dbReference>
<dbReference type="InterPro" id="IPR037460">
    <property type="entry name" value="SEST-like"/>
</dbReference>
<organism evidence="5 6">
    <name type="scientific">Glycomyces harbinensis</name>
    <dbReference type="NCBI Taxonomy" id="58114"/>
    <lineage>
        <taxon>Bacteria</taxon>
        <taxon>Bacillati</taxon>
        <taxon>Actinomycetota</taxon>
        <taxon>Actinomycetes</taxon>
        <taxon>Glycomycetales</taxon>
        <taxon>Glycomycetaceae</taxon>
        <taxon>Glycomyces</taxon>
    </lineage>
</organism>
<dbReference type="InterPro" id="IPR036514">
    <property type="entry name" value="SGNH_hydro_sf"/>
</dbReference>
<feature type="active site" description="Nucleophile" evidence="1">
    <location>
        <position position="39"/>
    </location>
</feature>
<dbReference type="PANTHER" id="PTHR37981:SF1">
    <property type="entry name" value="SGNH HYDROLASE-TYPE ESTERASE DOMAIN-CONTAINING PROTEIN"/>
    <property type="match status" value="1"/>
</dbReference>
<dbReference type="PANTHER" id="PTHR37981">
    <property type="entry name" value="LIPASE 2"/>
    <property type="match status" value="1"/>
</dbReference>
<keyword evidence="3" id="KW-0732">Signal</keyword>
<dbReference type="RefSeq" id="WP_091034960.1">
    <property type="nucleotide sequence ID" value="NZ_FNAD01000007.1"/>
</dbReference>
<dbReference type="GO" id="GO:0004806">
    <property type="term" value="F:triacylglycerol lipase activity"/>
    <property type="evidence" value="ECO:0007669"/>
    <property type="project" value="TreeGrafter"/>
</dbReference>
<name>A0A1G6X750_9ACTN</name>
<evidence type="ECO:0000313" key="5">
    <source>
        <dbReference type="EMBL" id="SDD73904.1"/>
    </source>
</evidence>
<dbReference type="GO" id="GO:0019433">
    <property type="term" value="P:triglyceride catabolic process"/>
    <property type="evidence" value="ECO:0007669"/>
    <property type="project" value="TreeGrafter"/>
</dbReference>
<feature type="chain" id="PRO_5011545831" evidence="3">
    <location>
        <begin position="27"/>
        <end position="261"/>
    </location>
</feature>
<dbReference type="Proteomes" id="UP000198949">
    <property type="component" value="Unassembled WGS sequence"/>
</dbReference>
<feature type="disulfide bond" evidence="2">
    <location>
        <begin position="176"/>
        <end position="225"/>
    </location>
</feature>
<protein>
    <submittedName>
        <fullName evidence="5">Lysophospholipase L1</fullName>
    </submittedName>
</protein>
<evidence type="ECO:0000259" key="4">
    <source>
        <dbReference type="Pfam" id="PF13472"/>
    </source>
</evidence>
<dbReference type="CDD" id="cd01823">
    <property type="entry name" value="SEST_like"/>
    <property type="match status" value="1"/>
</dbReference>
<proteinExistence type="predicted"/>
<feature type="disulfide bond" evidence="2">
    <location>
        <begin position="119"/>
        <end position="126"/>
    </location>
</feature>
<gene>
    <name evidence="5" type="ORF">SAMN05216270_1075</name>
</gene>
<dbReference type="Gene3D" id="3.40.50.1110">
    <property type="entry name" value="SGNH hydrolase"/>
    <property type="match status" value="1"/>
</dbReference>
<keyword evidence="6" id="KW-1185">Reference proteome</keyword>
<dbReference type="Pfam" id="PF13472">
    <property type="entry name" value="Lipase_GDSL_2"/>
    <property type="match status" value="1"/>
</dbReference>
<accession>A0A1G6X750</accession>
<dbReference type="OrthoDB" id="5503950at2"/>
<evidence type="ECO:0000256" key="3">
    <source>
        <dbReference type="SAM" id="SignalP"/>
    </source>
</evidence>
<keyword evidence="2" id="KW-1015">Disulfide bond</keyword>